<evidence type="ECO:0008006" key="2">
    <source>
        <dbReference type="Google" id="ProtNLM"/>
    </source>
</evidence>
<dbReference type="AlphaFoldDB" id="A0A0F9K8F4"/>
<organism evidence="1">
    <name type="scientific">marine sediment metagenome</name>
    <dbReference type="NCBI Taxonomy" id="412755"/>
    <lineage>
        <taxon>unclassified sequences</taxon>
        <taxon>metagenomes</taxon>
        <taxon>ecological metagenomes</taxon>
    </lineage>
</organism>
<dbReference type="SUPFAM" id="SSF56300">
    <property type="entry name" value="Metallo-dependent phosphatases"/>
    <property type="match status" value="1"/>
</dbReference>
<protein>
    <recommendedName>
        <fullName evidence="2">Calcineurin-like phosphoesterase domain-containing protein</fullName>
    </recommendedName>
</protein>
<sequence length="297" mass="32933">MSEYRVAVISDIHVGSIFGLMPPDFINRAEGHVGQNAGQKYLWKCWIDMCQQFRDLAPDVIVINGDEVDGAQGAQRGTELCLPLLSDQEDAFVAAAEMLISACPFRPAIYLVQGTEYHVGRAGLHVESIGHKLKAEQYFGIGTGKYSREVLDLEMPPSSGVVLNFAHHISVSGGLYRATAPDREAVWSALAGKEGKMPKADALIRSHVHIFVHVEHATKHALINPAWQLQTRFMRKHSVYRMLPDIGYTWLEINPKAKALREDPIVVRKRLYDLPPFVVVQARLTRGESDGEAPATG</sequence>
<dbReference type="InterPro" id="IPR029052">
    <property type="entry name" value="Metallo-depent_PP-like"/>
</dbReference>
<name>A0A0F9K8F4_9ZZZZ</name>
<dbReference type="EMBL" id="LAZR01008494">
    <property type="protein sequence ID" value="KKM78414.1"/>
    <property type="molecule type" value="Genomic_DNA"/>
</dbReference>
<evidence type="ECO:0000313" key="1">
    <source>
        <dbReference type="EMBL" id="KKM78414.1"/>
    </source>
</evidence>
<reference evidence="1" key="1">
    <citation type="journal article" date="2015" name="Nature">
        <title>Complex archaea that bridge the gap between prokaryotes and eukaryotes.</title>
        <authorList>
            <person name="Spang A."/>
            <person name="Saw J.H."/>
            <person name="Jorgensen S.L."/>
            <person name="Zaremba-Niedzwiedzka K."/>
            <person name="Martijn J."/>
            <person name="Lind A.E."/>
            <person name="van Eijk R."/>
            <person name="Schleper C."/>
            <person name="Guy L."/>
            <person name="Ettema T.J."/>
        </authorList>
    </citation>
    <scope>NUCLEOTIDE SEQUENCE</scope>
</reference>
<gene>
    <name evidence="1" type="ORF">LCGC14_1360210</name>
</gene>
<accession>A0A0F9K8F4</accession>
<proteinExistence type="predicted"/>
<comment type="caution">
    <text evidence="1">The sequence shown here is derived from an EMBL/GenBank/DDBJ whole genome shotgun (WGS) entry which is preliminary data.</text>
</comment>